<evidence type="ECO:0000313" key="2">
    <source>
        <dbReference type="Proteomes" id="UP000598820"/>
    </source>
</evidence>
<dbReference type="EMBL" id="JACWZY010000025">
    <property type="protein sequence ID" value="MBD2703797.1"/>
    <property type="molecule type" value="Genomic_DNA"/>
</dbReference>
<dbReference type="AlphaFoldDB" id="A0A927AUD9"/>
<comment type="caution">
    <text evidence="1">The sequence shown here is derived from an EMBL/GenBank/DDBJ whole genome shotgun (WGS) entry which is preliminary data.</text>
</comment>
<accession>A0A927AUD9</accession>
<organism evidence="1 2">
    <name type="scientific">Spirosoma profusum</name>
    <dbReference type="NCBI Taxonomy" id="2771354"/>
    <lineage>
        <taxon>Bacteria</taxon>
        <taxon>Pseudomonadati</taxon>
        <taxon>Bacteroidota</taxon>
        <taxon>Cytophagia</taxon>
        <taxon>Cytophagales</taxon>
        <taxon>Cytophagaceae</taxon>
        <taxon>Spirosoma</taxon>
    </lineage>
</organism>
<reference evidence="1" key="1">
    <citation type="submission" date="2020-09" db="EMBL/GenBank/DDBJ databases">
        <authorList>
            <person name="Kim M.K."/>
        </authorList>
    </citation>
    <scope>NUCLEOTIDE SEQUENCE</scope>
    <source>
        <strain evidence="1">BT702</strain>
    </source>
</reference>
<evidence type="ECO:0000313" key="1">
    <source>
        <dbReference type="EMBL" id="MBD2703797.1"/>
    </source>
</evidence>
<dbReference type="RefSeq" id="WP_190889782.1">
    <property type="nucleotide sequence ID" value="NZ_JACWZY010000025.1"/>
</dbReference>
<keyword evidence="2" id="KW-1185">Reference proteome</keyword>
<proteinExistence type="predicted"/>
<sequence length="454" mass="52725">MELTFDIYGNLKQLEVCHHWQDSSVTDIVYGGSKGSGKSYLGCSLIFGDAFTYPGTHYFIARDSLTNLRKFTIPSIHEVFNHWQIGPAYYNYNGQDNYYQLYNKSRVYLLDAKPLPSDPLYARFGSMQMTRGWIEEAGEFVEAAKNNLAASIERWKNDTYNLAPKLLQTCNPAKNYLYKQYYRKHKENNLEDWKRFVQALPQDNKKLPPGYLENLHRTLSPNEKQRLLYGNWEYDDDPAALIDYEKILDIWNNQHVPRGSKRWITFDVARYGRDSTKICVWDGWRVIGYQTHRGLSVPQVAAKVREAMNRFQIPASQVVGDDDGVGGGVTDLLGCKGFINNSRPLEELNPGIGWQQPNYFNLKSQCYFRFADRVNKAGLYIEPGVMSAPEQEETIEELEQVKQKDMDTDKRKSVVPKEEVKEIIGRSPDNSDVLMMREYFELAYREPMRRTNRK</sequence>
<protein>
    <submittedName>
        <fullName evidence="1">Terminase</fullName>
    </submittedName>
</protein>
<dbReference type="Proteomes" id="UP000598820">
    <property type="component" value="Unassembled WGS sequence"/>
</dbReference>
<dbReference type="Gene3D" id="3.30.420.240">
    <property type="match status" value="1"/>
</dbReference>
<dbReference type="InterPro" id="IPR027417">
    <property type="entry name" value="P-loop_NTPase"/>
</dbReference>
<dbReference type="Gene3D" id="3.40.50.300">
    <property type="entry name" value="P-loop containing nucleotide triphosphate hydrolases"/>
    <property type="match status" value="1"/>
</dbReference>
<name>A0A927AUD9_9BACT</name>
<dbReference type="Pfam" id="PF03237">
    <property type="entry name" value="Terminase_6N"/>
    <property type="match status" value="1"/>
</dbReference>
<gene>
    <name evidence="1" type="ORF">IC229_24335</name>
</gene>